<proteinExistence type="predicted"/>
<reference evidence="1" key="1">
    <citation type="submission" date="2022-06" db="EMBL/GenBank/DDBJ databases">
        <authorList>
            <person name="Legras J.-L."/>
            <person name="Devillers H."/>
            <person name="Grondin C."/>
        </authorList>
    </citation>
    <scope>NUCLEOTIDE SEQUENCE</scope>
    <source>
        <strain evidence="1">CLIB 1444</strain>
    </source>
</reference>
<organism evidence="1 2">
    <name type="scientific">[Candida] jaroonii</name>
    <dbReference type="NCBI Taxonomy" id="467808"/>
    <lineage>
        <taxon>Eukaryota</taxon>
        <taxon>Fungi</taxon>
        <taxon>Dikarya</taxon>
        <taxon>Ascomycota</taxon>
        <taxon>Saccharomycotina</taxon>
        <taxon>Pichiomycetes</taxon>
        <taxon>Debaryomycetaceae</taxon>
        <taxon>Yamadazyma</taxon>
    </lineage>
</organism>
<sequence length="308" mass="36186">MSETQEEIEVKLEETCPNAVDNLNVKKCLRQTREARLESMRVAQKKLKMKRQKEIECLREEVEWLKKENQILRTANYDIVSEYSGIIDILDKKGITSERFLTLSNLQRDCRPKDGSQVEEFDYMPLILLQDKYNEIDFPNLYLDNVFILKVLTNKYLECCKRQTSYTILNPITQNSFKYVSIYGLALPSIYCKQQRMVALEDKVPKAWIKPKNIPHGSFGILEVIDMIANTFDPETMIMEVFLGFLLRYCYATIYGGIIFKEDLDVCMSLCQSSRFDEAYVLGTVDEEICTYDFLMLAKERMEYRKRL</sequence>
<dbReference type="EMBL" id="CALSDN010000016">
    <property type="protein sequence ID" value="CAH6723502.1"/>
    <property type="molecule type" value="Genomic_DNA"/>
</dbReference>
<evidence type="ECO:0000313" key="2">
    <source>
        <dbReference type="Proteomes" id="UP001152531"/>
    </source>
</evidence>
<evidence type="ECO:0000313" key="1">
    <source>
        <dbReference type="EMBL" id="CAH6723502.1"/>
    </source>
</evidence>
<accession>A0ACA9YF13</accession>
<dbReference type="Proteomes" id="UP001152531">
    <property type="component" value="Unassembled WGS sequence"/>
</dbReference>
<gene>
    <name evidence="1" type="ORF">CLIB1444_16S00232</name>
</gene>
<protein>
    <submittedName>
        <fullName evidence="1">Uncharacterized protein</fullName>
    </submittedName>
</protein>
<name>A0ACA9YF13_9ASCO</name>
<keyword evidence="2" id="KW-1185">Reference proteome</keyword>
<comment type="caution">
    <text evidence="1">The sequence shown here is derived from an EMBL/GenBank/DDBJ whole genome shotgun (WGS) entry which is preliminary data.</text>
</comment>